<dbReference type="InParanoid" id="A0A2G5EY65"/>
<dbReference type="Proteomes" id="UP000230069">
    <property type="component" value="Unassembled WGS sequence"/>
</dbReference>
<dbReference type="EMBL" id="KZ305020">
    <property type="protein sequence ID" value="PIA60713.1"/>
    <property type="molecule type" value="Genomic_DNA"/>
</dbReference>
<reference evidence="4 5" key="1">
    <citation type="submission" date="2017-09" db="EMBL/GenBank/DDBJ databases">
        <title>WGS assembly of Aquilegia coerulea Goldsmith.</title>
        <authorList>
            <person name="Hodges S."/>
            <person name="Kramer E."/>
            <person name="Nordborg M."/>
            <person name="Tomkins J."/>
            <person name="Borevitz J."/>
            <person name="Derieg N."/>
            <person name="Yan J."/>
            <person name="Mihaltcheva S."/>
            <person name="Hayes R.D."/>
            <person name="Rokhsar D."/>
        </authorList>
    </citation>
    <scope>NUCLEOTIDE SEQUENCE [LARGE SCALE GENOMIC DNA]</scope>
    <source>
        <strain evidence="5">cv. Goldsmith</strain>
    </source>
</reference>
<name>A0A2G5EY65_AQUCA</name>
<evidence type="ECO:0000313" key="5">
    <source>
        <dbReference type="Proteomes" id="UP000230069"/>
    </source>
</evidence>
<evidence type="ECO:0000256" key="1">
    <source>
        <dbReference type="ARBA" id="ARBA00009861"/>
    </source>
</evidence>
<evidence type="ECO:0000256" key="3">
    <source>
        <dbReference type="ARBA" id="ARBA00023315"/>
    </source>
</evidence>
<evidence type="ECO:0000256" key="2">
    <source>
        <dbReference type="ARBA" id="ARBA00022679"/>
    </source>
</evidence>
<dbReference type="STRING" id="218851.A0A2G5EY65"/>
<dbReference type="Gene3D" id="3.30.559.10">
    <property type="entry name" value="Chloramphenicol acetyltransferase-like domain"/>
    <property type="match status" value="2"/>
</dbReference>
<keyword evidence="5" id="KW-1185">Reference proteome</keyword>
<dbReference type="FunCoup" id="A0A2G5EY65">
    <property type="interactions" value="4"/>
</dbReference>
<comment type="similarity">
    <text evidence="1">Belongs to the plant acyltransferase family.</text>
</comment>
<dbReference type="Pfam" id="PF02458">
    <property type="entry name" value="Transferase"/>
    <property type="match status" value="1"/>
</dbReference>
<proteinExistence type="inferred from homology"/>
<dbReference type="InterPro" id="IPR023213">
    <property type="entry name" value="CAT-like_dom_sf"/>
</dbReference>
<dbReference type="GO" id="GO:0016746">
    <property type="term" value="F:acyltransferase activity"/>
    <property type="evidence" value="ECO:0007669"/>
    <property type="project" value="UniProtKB-KW"/>
</dbReference>
<dbReference type="OrthoDB" id="444127at2759"/>
<sequence>MTFTVTRSSGAIIQPFESTPSGTLTLSVIDRLPMVQMMDMHTLHVFKHGQEAAKVISEALSKALVPYYPLAGRFKESSEGELQVACTGEGVWFVEASANCSLESFRYFDNILSVPHNELVPTPPPETYGIDPIVKIQLTHFTCEGFVLAYNTCHSISDGLGTAQFLNAVGEFARGFLHPTIAPVWNREAIPTSARLARALGKPAGQLQHTLPPMPNFELEHATIDISQNRIVKLKKEFQESVGDHCSTFDIAIANLWQYRTRALDLENNIDVKLIFSANTRKFMDPPLPDGFYGNCFYPVIVTISSGWLVEASVTEVVKLIKDAKARVPTEFRMWLNCDESDDIEDPFAVPLAYTTLAVTQWCGLGFHEVDYGWGRPVQVLPIEGFHVIPTGIVGLPPTSKKGIRLMTWCVNSTHLPALIDQTMNL</sequence>
<dbReference type="PANTHER" id="PTHR31147:SF1">
    <property type="entry name" value="ACYL TRANSFERASE 4"/>
    <property type="match status" value="1"/>
</dbReference>
<gene>
    <name evidence="4" type="ORF">AQUCO_00300316v1</name>
</gene>
<evidence type="ECO:0000313" key="4">
    <source>
        <dbReference type="EMBL" id="PIA60713.1"/>
    </source>
</evidence>
<dbReference type="InterPro" id="IPR050898">
    <property type="entry name" value="Plant_acyltransferase"/>
</dbReference>
<dbReference type="PANTHER" id="PTHR31147">
    <property type="entry name" value="ACYL TRANSFERASE 4"/>
    <property type="match status" value="1"/>
</dbReference>
<keyword evidence="3" id="KW-0012">Acyltransferase</keyword>
<accession>A0A2G5EY65</accession>
<organism evidence="4 5">
    <name type="scientific">Aquilegia coerulea</name>
    <name type="common">Rocky mountain columbine</name>
    <dbReference type="NCBI Taxonomy" id="218851"/>
    <lineage>
        <taxon>Eukaryota</taxon>
        <taxon>Viridiplantae</taxon>
        <taxon>Streptophyta</taxon>
        <taxon>Embryophyta</taxon>
        <taxon>Tracheophyta</taxon>
        <taxon>Spermatophyta</taxon>
        <taxon>Magnoliopsida</taxon>
        <taxon>Ranunculales</taxon>
        <taxon>Ranunculaceae</taxon>
        <taxon>Thalictroideae</taxon>
        <taxon>Aquilegia</taxon>
    </lineage>
</organism>
<dbReference type="AlphaFoldDB" id="A0A2G5EY65"/>
<keyword evidence="2" id="KW-0808">Transferase</keyword>
<protein>
    <submittedName>
        <fullName evidence="4">Uncharacterized protein</fullName>
    </submittedName>
</protein>